<feature type="compositionally biased region" description="Low complexity" evidence="1">
    <location>
        <begin position="134"/>
        <end position="148"/>
    </location>
</feature>
<proteinExistence type="predicted"/>
<name>A0A6A4GER2_9AGAR</name>
<protein>
    <submittedName>
        <fullName evidence="2">Uncharacterized protein</fullName>
    </submittedName>
</protein>
<gene>
    <name evidence="2" type="ORF">BT96DRAFT_950985</name>
</gene>
<sequence>MPKIRQQHPEAIPNKSYKLSGSFAKRATTIIAIFCKSLATSSALARVSRISRREFLGWYKEYLHGGIPESRYSFGSILIQGTSFPREVLPRVICLFQTPQLVTFLGYKRLGISRLRVTSKPTVGTDDEFQPSPALSKSVNTASSSTSSRAHRRTAAVVPVIETQRASTPGQTSRLTGPGQSGLLSSTLPAGPAMEASGTHQLGE</sequence>
<reference evidence="2" key="1">
    <citation type="journal article" date="2019" name="Environ. Microbiol.">
        <title>Fungal ecological strategies reflected in gene transcription - a case study of two litter decomposers.</title>
        <authorList>
            <person name="Barbi F."/>
            <person name="Kohler A."/>
            <person name="Barry K."/>
            <person name="Baskaran P."/>
            <person name="Daum C."/>
            <person name="Fauchery L."/>
            <person name="Ihrmark K."/>
            <person name="Kuo A."/>
            <person name="LaButti K."/>
            <person name="Lipzen A."/>
            <person name="Morin E."/>
            <person name="Grigoriev I.V."/>
            <person name="Henrissat B."/>
            <person name="Lindahl B."/>
            <person name="Martin F."/>
        </authorList>
    </citation>
    <scope>NUCLEOTIDE SEQUENCE</scope>
    <source>
        <strain evidence="2">JB14</strain>
    </source>
</reference>
<feature type="compositionally biased region" description="Polar residues" evidence="1">
    <location>
        <begin position="164"/>
        <end position="175"/>
    </location>
</feature>
<evidence type="ECO:0000313" key="3">
    <source>
        <dbReference type="Proteomes" id="UP000799118"/>
    </source>
</evidence>
<evidence type="ECO:0000256" key="1">
    <source>
        <dbReference type="SAM" id="MobiDB-lite"/>
    </source>
</evidence>
<accession>A0A6A4GER2</accession>
<evidence type="ECO:0000313" key="2">
    <source>
        <dbReference type="EMBL" id="KAE9383863.1"/>
    </source>
</evidence>
<organism evidence="2 3">
    <name type="scientific">Gymnopus androsaceus JB14</name>
    <dbReference type="NCBI Taxonomy" id="1447944"/>
    <lineage>
        <taxon>Eukaryota</taxon>
        <taxon>Fungi</taxon>
        <taxon>Dikarya</taxon>
        <taxon>Basidiomycota</taxon>
        <taxon>Agaricomycotina</taxon>
        <taxon>Agaricomycetes</taxon>
        <taxon>Agaricomycetidae</taxon>
        <taxon>Agaricales</taxon>
        <taxon>Marasmiineae</taxon>
        <taxon>Omphalotaceae</taxon>
        <taxon>Gymnopus</taxon>
    </lineage>
</organism>
<dbReference type="AlphaFoldDB" id="A0A6A4GER2"/>
<dbReference type="Proteomes" id="UP000799118">
    <property type="component" value="Unassembled WGS sequence"/>
</dbReference>
<dbReference type="EMBL" id="ML770304">
    <property type="protein sequence ID" value="KAE9383863.1"/>
    <property type="molecule type" value="Genomic_DNA"/>
</dbReference>
<keyword evidence="3" id="KW-1185">Reference proteome</keyword>
<feature type="region of interest" description="Disordered" evidence="1">
    <location>
        <begin position="121"/>
        <end position="204"/>
    </location>
</feature>